<comment type="caution">
    <text evidence="2">The sequence shown here is derived from an EMBL/GenBank/DDBJ whole genome shotgun (WGS) entry which is preliminary data.</text>
</comment>
<name>A0ABR4XL36_9PORP</name>
<feature type="coiled-coil region" evidence="1">
    <location>
        <begin position="14"/>
        <end position="63"/>
    </location>
</feature>
<evidence type="ECO:0008006" key="4">
    <source>
        <dbReference type="Google" id="ProtNLM"/>
    </source>
</evidence>
<organism evidence="2 3">
    <name type="scientific">Porphyromonas canoris</name>
    <dbReference type="NCBI Taxonomy" id="36875"/>
    <lineage>
        <taxon>Bacteria</taxon>
        <taxon>Pseudomonadati</taxon>
        <taxon>Bacteroidota</taxon>
        <taxon>Bacteroidia</taxon>
        <taxon>Bacteroidales</taxon>
        <taxon>Porphyromonadaceae</taxon>
        <taxon>Porphyromonas</taxon>
    </lineage>
</organism>
<dbReference type="EMBL" id="JQZV01000009">
    <property type="protein sequence ID" value="KGN92575.1"/>
    <property type="molecule type" value="Genomic_DNA"/>
</dbReference>
<evidence type="ECO:0000256" key="1">
    <source>
        <dbReference type="SAM" id="Coils"/>
    </source>
</evidence>
<dbReference type="Proteomes" id="UP000030101">
    <property type="component" value="Unassembled WGS sequence"/>
</dbReference>
<protein>
    <recommendedName>
        <fullName evidence="4">ATP synthase subunit E</fullName>
    </recommendedName>
</protein>
<dbReference type="CDD" id="cd06503">
    <property type="entry name" value="ATP-synt_Fo_b"/>
    <property type="match status" value="1"/>
</dbReference>
<keyword evidence="1" id="KW-0175">Coiled coil</keyword>
<accession>A0ABR4XL36</accession>
<dbReference type="Gene3D" id="1.20.5.620">
    <property type="entry name" value="F1F0 ATP synthase subunit B, membrane domain"/>
    <property type="match status" value="1"/>
</dbReference>
<keyword evidence="3" id="KW-1185">Reference proteome</keyword>
<gene>
    <name evidence="2" type="ORF">HQ43_04855</name>
</gene>
<evidence type="ECO:0000313" key="3">
    <source>
        <dbReference type="Proteomes" id="UP000030101"/>
    </source>
</evidence>
<sequence length="200" mass="21876">MDNKVQSLADKIYADGVEKAKKEAEEILNSAQAQKEKILKQAKEEADAILQQAQQDAVKEKETATAEIVMAARRAIDSLKSEMAGILNDSAISAGVAAAAGTPDKIYNLIVEMVKAWSAKGNMEISTADADALQAYFASHAQETLNKGVSIKSINGKPHSFELKPEGQGYKMVIGQEELEAYFREFFRPRLRAILFPEKA</sequence>
<reference evidence="2 3" key="1">
    <citation type="submission" date="2014-08" db="EMBL/GenBank/DDBJ databases">
        <title>Porphyromonas canoris strain:OH2762 Genome sequencing.</title>
        <authorList>
            <person name="Wallis C."/>
            <person name="Deusch O."/>
            <person name="O'Flynn C."/>
            <person name="Davis I."/>
            <person name="Jospin G."/>
            <person name="Darling A.E."/>
            <person name="Coil D.A."/>
            <person name="Alexiev A."/>
            <person name="Horsfall A."/>
            <person name="Kirkwood N."/>
            <person name="Harris S."/>
            <person name="Eisen J.A."/>
        </authorList>
    </citation>
    <scope>NUCLEOTIDE SEQUENCE [LARGE SCALE GENOMIC DNA]</scope>
    <source>
        <strain evidence="3">COT-108 OH2762</strain>
    </source>
</reference>
<evidence type="ECO:0000313" key="2">
    <source>
        <dbReference type="EMBL" id="KGN92575.1"/>
    </source>
</evidence>
<proteinExistence type="predicted"/>